<accession>A0ABU8YCF5</accession>
<evidence type="ECO:0000313" key="2">
    <source>
        <dbReference type="EMBL" id="MEK0172220.1"/>
    </source>
</evidence>
<keyword evidence="1" id="KW-0812">Transmembrane</keyword>
<evidence type="ECO:0000256" key="1">
    <source>
        <dbReference type="SAM" id="Phobius"/>
    </source>
</evidence>
<organism evidence="2 3">
    <name type="scientific">Curtobacterium citreum</name>
    <dbReference type="NCBI Taxonomy" id="2036"/>
    <lineage>
        <taxon>Bacteria</taxon>
        <taxon>Bacillati</taxon>
        <taxon>Actinomycetota</taxon>
        <taxon>Actinomycetes</taxon>
        <taxon>Micrococcales</taxon>
        <taxon>Microbacteriaceae</taxon>
        <taxon>Curtobacterium</taxon>
    </lineage>
</organism>
<proteinExistence type="predicted"/>
<keyword evidence="1" id="KW-0472">Membrane</keyword>
<feature type="transmembrane region" description="Helical" evidence="1">
    <location>
        <begin position="55"/>
        <end position="78"/>
    </location>
</feature>
<keyword evidence="1" id="KW-1133">Transmembrane helix</keyword>
<comment type="caution">
    <text evidence="2">The sequence shown here is derived from an EMBL/GenBank/DDBJ whole genome shotgun (WGS) entry which is preliminary data.</text>
</comment>
<evidence type="ECO:0008006" key="4">
    <source>
        <dbReference type="Google" id="ProtNLM"/>
    </source>
</evidence>
<dbReference type="RefSeq" id="WP_123291977.1">
    <property type="nucleotide sequence ID" value="NZ_JBBKAP010000072.1"/>
</dbReference>
<sequence length="85" mass="9301">MRFLRGRNPFQFALGALAILGAVILVVRWITSFVAPHTYSYAYIAGAGVSIDLPFIVVVELVTILSFVGWLVVGALHWGPRRTDG</sequence>
<protein>
    <recommendedName>
        <fullName evidence="4">Lycopene cyclase domain-containing protein</fullName>
    </recommendedName>
</protein>
<name>A0ABU8YCF5_9MICO</name>
<gene>
    <name evidence="2" type="ORF">WMN62_12140</name>
</gene>
<feature type="transmembrane region" description="Helical" evidence="1">
    <location>
        <begin position="12"/>
        <end position="35"/>
    </location>
</feature>
<evidence type="ECO:0000313" key="3">
    <source>
        <dbReference type="Proteomes" id="UP001370299"/>
    </source>
</evidence>
<dbReference type="Proteomes" id="UP001370299">
    <property type="component" value="Unassembled WGS sequence"/>
</dbReference>
<keyword evidence="3" id="KW-1185">Reference proteome</keyword>
<dbReference type="EMBL" id="JBBLYY010000061">
    <property type="protein sequence ID" value="MEK0172220.1"/>
    <property type="molecule type" value="Genomic_DNA"/>
</dbReference>
<reference evidence="2 3" key="1">
    <citation type="submission" date="2024-03" db="EMBL/GenBank/DDBJ databases">
        <title>Whole genomes of four grape xylem sap localized bacterial endophytes.</title>
        <authorList>
            <person name="Kumar G."/>
            <person name="Savka M.A."/>
        </authorList>
    </citation>
    <scope>NUCLEOTIDE SEQUENCE [LARGE SCALE GENOMIC DNA]</scope>
    <source>
        <strain evidence="2 3">RIT_GXS8</strain>
    </source>
</reference>